<dbReference type="Gene3D" id="3.30.240.20">
    <property type="entry name" value="bsu07140 like domains"/>
    <property type="match status" value="1"/>
</dbReference>
<dbReference type="eggNOG" id="COG2323">
    <property type="taxonomic scope" value="Bacteria"/>
</dbReference>
<dbReference type="HOGENOM" id="CLU_077149_0_2_9"/>
<dbReference type="KEGG" id="cad:Curi_c08620"/>
<dbReference type="RefSeq" id="WP_014967069.1">
    <property type="nucleotide sequence ID" value="NC_018664.1"/>
</dbReference>
<dbReference type="InterPro" id="IPR007353">
    <property type="entry name" value="DUF421"/>
</dbReference>
<keyword evidence="6 7" id="KW-0472">Membrane</keyword>
<feature type="transmembrane region" description="Helical" evidence="7">
    <location>
        <begin position="63"/>
        <end position="80"/>
    </location>
</feature>
<evidence type="ECO:0000256" key="3">
    <source>
        <dbReference type="ARBA" id="ARBA00022475"/>
    </source>
</evidence>
<evidence type="ECO:0000256" key="1">
    <source>
        <dbReference type="ARBA" id="ARBA00004651"/>
    </source>
</evidence>
<dbReference type="Pfam" id="PF04239">
    <property type="entry name" value="DUF421"/>
    <property type="match status" value="1"/>
</dbReference>
<feature type="transmembrane region" description="Helical" evidence="7">
    <location>
        <begin position="37"/>
        <end position="57"/>
    </location>
</feature>
<proteinExistence type="inferred from homology"/>
<dbReference type="PANTHER" id="PTHR34582:SF6">
    <property type="entry name" value="UPF0702 TRANSMEMBRANE PROTEIN YCAP"/>
    <property type="match status" value="1"/>
</dbReference>
<accession>K0AYS3</accession>
<dbReference type="OrthoDB" id="1682423at2"/>
<dbReference type="GO" id="GO:0005886">
    <property type="term" value="C:plasma membrane"/>
    <property type="evidence" value="ECO:0007669"/>
    <property type="project" value="UniProtKB-SubCell"/>
</dbReference>
<protein>
    <recommendedName>
        <fullName evidence="8">YetF C-terminal domain-containing protein</fullName>
    </recommendedName>
</protein>
<dbReference type="STRING" id="1128398.Curi_c08620"/>
<reference evidence="9 10" key="1">
    <citation type="journal article" date="2012" name="PLoS ONE">
        <title>The purine-utilizing bacterium Clostridium acidurici 9a: a genome-guided metabolic reconsideration.</title>
        <authorList>
            <person name="Hartwich K."/>
            <person name="Poehlein A."/>
            <person name="Daniel R."/>
        </authorList>
    </citation>
    <scope>NUCLEOTIDE SEQUENCE [LARGE SCALE GENOMIC DNA]</scope>
    <source>
        <strain evidence="10">ATCC 7906 / DSM 604 / BCRC 14475 / CIP 104303 / KCTC 5404 / NCIMB 10678 / 9a</strain>
    </source>
</reference>
<evidence type="ECO:0000256" key="4">
    <source>
        <dbReference type="ARBA" id="ARBA00022692"/>
    </source>
</evidence>
<dbReference type="Proteomes" id="UP000006094">
    <property type="component" value="Chromosome"/>
</dbReference>
<sequence length="206" mass="23317">MHNHLSIDPIYMLRAFGGYFVTLLIVRIMGKRSIGELGPFDFVLMASIGDVMAFMMVERKVPFHDGVLVIATLASLELILSKITIKSQKMAKIIEGEPTVLIEGGKLIRENLEKEKISYEDVRKELRGYGLEDESVVEKMTIESCGQFSVILKEEEGPVTKKDLGIHGEGKTSQYIDERFSQVEKEINRLNTTINNLIIELRNNNK</sequence>
<keyword evidence="10" id="KW-1185">Reference proteome</keyword>
<comment type="similarity">
    <text evidence="2">Belongs to the UPF0702 family.</text>
</comment>
<dbReference type="InterPro" id="IPR023090">
    <property type="entry name" value="UPF0702_alpha/beta_dom_sf"/>
</dbReference>
<organism evidence="9 10">
    <name type="scientific">Gottschalkia acidurici (strain ATCC 7906 / DSM 604 / BCRC 14475 / CIP 104303 / KCTC 5404 / NCIMB 10678 / 9a)</name>
    <name type="common">Clostridium acidurici</name>
    <dbReference type="NCBI Taxonomy" id="1128398"/>
    <lineage>
        <taxon>Bacteria</taxon>
        <taxon>Bacillati</taxon>
        <taxon>Bacillota</taxon>
        <taxon>Tissierellia</taxon>
        <taxon>Tissierellales</taxon>
        <taxon>Gottschalkiaceae</taxon>
        <taxon>Gottschalkia</taxon>
    </lineage>
</organism>
<feature type="domain" description="YetF C-terminal" evidence="8">
    <location>
        <begin position="86"/>
        <end position="156"/>
    </location>
</feature>
<evidence type="ECO:0000256" key="6">
    <source>
        <dbReference type="ARBA" id="ARBA00023136"/>
    </source>
</evidence>
<keyword evidence="5 7" id="KW-1133">Transmembrane helix</keyword>
<evidence type="ECO:0000313" key="9">
    <source>
        <dbReference type="EMBL" id="AFS77932.1"/>
    </source>
</evidence>
<keyword evidence="3" id="KW-1003">Cell membrane</keyword>
<gene>
    <name evidence="9" type="ordered locus">Curi_c08620</name>
</gene>
<comment type="subcellular location">
    <subcellularLocation>
        <location evidence="1">Cell membrane</location>
        <topology evidence="1">Multi-pass membrane protein</topology>
    </subcellularLocation>
</comment>
<feature type="transmembrane region" description="Helical" evidence="7">
    <location>
        <begin position="12"/>
        <end position="30"/>
    </location>
</feature>
<evidence type="ECO:0000259" key="8">
    <source>
        <dbReference type="Pfam" id="PF04239"/>
    </source>
</evidence>
<evidence type="ECO:0000256" key="2">
    <source>
        <dbReference type="ARBA" id="ARBA00006448"/>
    </source>
</evidence>
<name>K0AYS3_GOTA9</name>
<keyword evidence="4 7" id="KW-0812">Transmembrane</keyword>
<evidence type="ECO:0000256" key="7">
    <source>
        <dbReference type="SAM" id="Phobius"/>
    </source>
</evidence>
<evidence type="ECO:0000313" key="10">
    <source>
        <dbReference type="Proteomes" id="UP000006094"/>
    </source>
</evidence>
<dbReference type="AlphaFoldDB" id="K0AYS3"/>
<evidence type="ECO:0000256" key="5">
    <source>
        <dbReference type="ARBA" id="ARBA00022989"/>
    </source>
</evidence>
<dbReference type="EMBL" id="CP003326">
    <property type="protein sequence ID" value="AFS77932.1"/>
    <property type="molecule type" value="Genomic_DNA"/>
</dbReference>
<dbReference type="PANTHER" id="PTHR34582">
    <property type="entry name" value="UPF0702 TRANSMEMBRANE PROTEIN YCAP"/>
    <property type="match status" value="1"/>
</dbReference>